<evidence type="ECO:0000313" key="1">
    <source>
        <dbReference type="EMBL" id="RMY82008.1"/>
    </source>
</evidence>
<dbReference type="OrthoDB" id="5394455at2759"/>
<dbReference type="Proteomes" id="UP000268823">
    <property type="component" value="Unassembled WGS sequence"/>
</dbReference>
<name>A0A3M7EZF3_HORWE</name>
<evidence type="ECO:0000313" key="2">
    <source>
        <dbReference type="Proteomes" id="UP000268823"/>
    </source>
</evidence>
<sequence length="87" mass="9485">MQLAAFLSDLTSLQVCDPRAAMTLVTTRPSNVDTAETDTDSQDNDQDLKRAKDLLELHTSVKVAHQDGSMSGLNDARDAIAKVLREI</sequence>
<gene>
    <name evidence="1" type="ORF">D0861_08079</name>
</gene>
<dbReference type="VEuPathDB" id="FungiDB:BTJ68_00656"/>
<dbReference type="EMBL" id="QWIR01000231">
    <property type="protein sequence ID" value="RMY82008.1"/>
    <property type="molecule type" value="Genomic_DNA"/>
</dbReference>
<organism evidence="1 2">
    <name type="scientific">Hortaea werneckii</name>
    <name type="common">Black yeast</name>
    <name type="synonym">Cladosporium werneckii</name>
    <dbReference type="NCBI Taxonomy" id="91943"/>
    <lineage>
        <taxon>Eukaryota</taxon>
        <taxon>Fungi</taxon>
        <taxon>Dikarya</taxon>
        <taxon>Ascomycota</taxon>
        <taxon>Pezizomycotina</taxon>
        <taxon>Dothideomycetes</taxon>
        <taxon>Dothideomycetidae</taxon>
        <taxon>Mycosphaerellales</taxon>
        <taxon>Teratosphaeriaceae</taxon>
        <taxon>Hortaea</taxon>
    </lineage>
</organism>
<comment type="caution">
    <text evidence="1">The sequence shown here is derived from an EMBL/GenBank/DDBJ whole genome shotgun (WGS) entry which is preliminary data.</text>
</comment>
<proteinExistence type="predicted"/>
<dbReference type="AlphaFoldDB" id="A0A3M7EZF3"/>
<accession>A0A3M7EZF3</accession>
<protein>
    <submittedName>
        <fullName evidence="1">Uncharacterized protein</fullName>
    </submittedName>
</protein>
<reference evidence="1 2" key="1">
    <citation type="journal article" date="2018" name="BMC Genomics">
        <title>Genomic evidence for intraspecific hybridization in a clonal and extremely halotolerant yeast.</title>
        <authorList>
            <person name="Gostincar C."/>
            <person name="Stajich J.E."/>
            <person name="Zupancic J."/>
            <person name="Zalar P."/>
            <person name="Gunde-Cimerman N."/>
        </authorList>
    </citation>
    <scope>NUCLEOTIDE SEQUENCE [LARGE SCALE GENOMIC DNA]</scope>
    <source>
        <strain evidence="1 2">EXF-2788</strain>
    </source>
</reference>